<feature type="transmembrane region" description="Helical" evidence="1">
    <location>
        <begin position="23"/>
        <end position="44"/>
    </location>
</feature>
<proteinExistence type="predicted"/>
<dbReference type="EMBL" id="JACEFG010000001">
    <property type="protein sequence ID" value="MBA2173738.1"/>
    <property type="molecule type" value="Genomic_DNA"/>
</dbReference>
<dbReference type="Proteomes" id="UP000571017">
    <property type="component" value="Unassembled WGS sequence"/>
</dbReference>
<evidence type="ECO:0000313" key="2">
    <source>
        <dbReference type="EMBL" id="MBA2173738.1"/>
    </source>
</evidence>
<keyword evidence="1" id="KW-1133">Transmembrane helix</keyword>
<accession>A0A838CPF8</accession>
<dbReference type="AlphaFoldDB" id="A0A838CPF8"/>
<name>A0A838CPF8_9BACI</name>
<keyword evidence="3" id="KW-1185">Reference proteome</keyword>
<evidence type="ECO:0000313" key="3">
    <source>
        <dbReference type="Proteomes" id="UP000571017"/>
    </source>
</evidence>
<reference evidence="2 3" key="1">
    <citation type="journal article" date="2004" name="Extremophiles">
        <title>Halobacillus locisalis sp. nov., a halophilic bacterium isolated from a marine solar saltern of the Yellow Sea in Korea.</title>
        <authorList>
            <person name="Yoon J.H."/>
            <person name="Kang K.H."/>
            <person name="Oh T.K."/>
            <person name="Park Y.H."/>
        </authorList>
    </citation>
    <scope>NUCLEOTIDE SEQUENCE [LARGE SCALE GENOMIC DNA]</scope>
    <source>
        <strain evidence="2 3">KCTC 3788</strain>
    </source>
</reference>
<comment type="caution">
    <text evidence="2">The sequence shown here is derived from an EMBL/GenBank/DDBJ whole genome shotgun (WGS) entry which is preliminary data.</text>
</comment>
<gene>
    <name evidence="2" type="ORF">H0266_02385</name>
</gene>
<sequence length="48" mass="5532">MKPGQKKRKAQVNYRKQMNKNSIARSSTIEVLIFAAIVIVLYLISAYF</sequence>
<dbReference type="RefSeq" id="WP_181470779.1">
    <property type="nucleotide sequence ID" value="NZ_JACEFG010000001.1"/>
</dbReference>
<keyword evidence="1" id="KW-0812">Transmembrane</keyword>
<evidence type="ECO:0000256" key="1">
    <source>
        <dbReference type="SAM" id="Phobius"/>
    </source>
</evidence>
<keyword evidence="1" id="KW-0472">Membrane</keyword>
<organism evidence="2 3">
    <name type="scientific">Halobacillus locisalis</name>
    <dbReference type="NCBI Taxonomy" id="220753"/>
    <lineage>
        <taxon>Bacteria</taxon>
        <taxon>Bacillati</taxon>
        <taxon>Bacillota</taxon>
        <taxon>Bacilli</taxon>
        <taxon>Bacillales</taxon>
        <taxon>Bacillaceae</taxon>
        <taxon>Halobacillus</taxon>
    </lineage>
</organism>
<protein>
    <submittedName>
        <fullName evidence="2">Uncharacterized protein</fullName>
    </submittedName>
</protein>